<dbReference type="PANTHER" id="PTHR43581:SF4">
    <property type="entry name" value="ATP_GTP PHOSPHATASE"/>
    <property type="match status" value="1"/>
</dbReference>
<feature type="region of interest" description="Disordered" evidence="1">
    <location>
        <begin position="1"/>
        <end position="27"/>
    </location>
</feature>
<evidence type="ECO:0000313" key="4">
    <source>
        <dbReference type="Proteomes" id="UP000267003"/>
    </source>
</evidence>
<keyword evidence="3" id="KW-0547">Nucleotide-binding</keyword>
<sequence length="619" mass="67774">MVVHRRSSPGWEAAPPPRLPSPGRASMAPQGDWMSASLFIEQLTFSGGASIPLEPDSIVVIVGPNNAGKSATLREILGRAGSAYSKTSNHVVTDMKVGRAGTFEAFLERLASFRLRDTEHYNLAALQIGDIFSKIKSSTSILSMLGVDFAKVPGSLLRAFWEQQSGFDSVAELFVYLLDLATRFKATEPADVFNLSTDIPYLPIQKMCVDPVLAERLSRYFQRAFGQALIVNRTAGSTLPLHCGTVPPLEPGEDRVSPSYARKLRALPLLQSQGDGMRSFAGCLLEVTAADKFVVMIDEPEAFLHPPQARLLGTLLAREKPAGRQLIIATHSGDLLRGLLDANPSALQIIRLTREGDLNHARALDSDRLRTLWADPILRFSNTLDSLFHEQVVLCEADGDCRFYASLLEAVQPEDTDTRIPDVMFTSTGGKHKIPAIAAALASIGVPTRAIVDFDILNEDSPLKGAIEALGGNWGEFEARWKRIKAGVEQLRPELETTHVRKEIEKLLGQVSTSIFPGDVAQEIRDVLKRASPWDAAKKQGVDAVPRGQLRQVAESLLADLKQLGLFVVESGEMESFVPTVGGHGNPWLAEVLRKDLRQDAHLEGARRFVRGLFSLQEI</sequence>
<organism evidence="3 4">
    <name type="scientific">Corallococcus aberystwythensis</name>
    <dbReference type="NCBI Taxonomy" id="2316722"/>
    <lineage>
        <taxon>Bacteria</taxon>
        <taxon>Pseudomonadati</taxon>
        <taxon>Myxococcota</taxon>
        <taxon>Myxococcia</taxon>
        <taxon>Myxococcales</taxon>
        <taxon>Cystobacterineae</taxon>
        <taxon>Myxococcaceae</taxon>
        <taxon>Corallococcus</taxon>
    </lineage>
</organism>
<dbReference type="GO" id="GO:0005524">
    <property type="term" value="F:ATP binding"/>
    <property type="evidence" value="ECO:0007669"/>
    <property type="project" value="UniProtKB-KW"/>
</dbReference>
<gene>
    <name evidence="3" type="ORF">D7W81_00850</name>
</gene>
<reference evidence="4" key="1">
    <citation type="submission" date="2018-09" db="EMBL/GenBank/DDBJ databases">
        <authorList>
            <person name="Livingstone P.G."/>
            <person name="Whitworth D.E."/>
        </authorList>
    </citation>
    <scope>NUCLEOTIDE SEQUENCE [LARGE SCALE GENOMIC DNA]</scope>
    <source>
        <strain evidence="4">AB050A</strain>
    </source>
</reference>
<accession>A0A3A8R6Q7</accession>
<dbReference type="Pfam" id="PF13304">
    <property type="entry name" value="AAA_21"/>
    <property type="match status" value="1"/>
</dbReference>
<dbReference type="SMART" id="SM00382">
    <property type="entry name" value="AAA"/>
    <property type="match status" value="1"/>
</dbReference>
<dbReference type="InterPro" id="IPR027417">
    <property type="entry name" value="P-loop_NTPase"/>
</dbReference>
<evidence type="ECO:0000313" key="3">
    <source>
        <dbReference type="EMBL" id="RKH74535.1"/>
    </source>
</evidence>
<keyword evidence="4" id="KW-1185">Reference proteome</keyword>
<proteinExistence type="predicted"/>
<dbReference type="InterPro" id="IPR003959">
    <property type="entry name" value="ATPase_AAA_core"/>
</dbReference>
<dbReference type="PANTHER" id="PTHR43581">
    <property type="entry name" value="ATP/GTP PHOSPHATASE"/>
    <property type="match status" value="1"/>
</dbReference>
<dbReference type="AlphaFoldDB" id="A0A3A8R6Q7"/>
<dbReference type="InterPro" id="IPR003593">
    <property type="entry name" value="AAA+_ATPase"/>
</dbReference>
<dbReference type="Proteomes" id="UP000267003">
    <property type="component" value="Unassembled WGS sequence"/>
</dbReference>
<dbReference type="EMBL" id="RAWK01000003">
    <property type="protein sequence ID" value="RKH74535.1"/>
    <property type="molecule type" value="Genomic_DNA"/>
</dbReference>
<name>A0A3A8R6Q7_9BACT</name>
<dbReference type="Gene3D" id="3.40.50.300">
    <property type="entry name" value="P-loop containing nucleotide triphosphate hydrolases"/>
    <property type="match status" value="1"/>
</dbReference>
<protein>
    <submittedName>
        <fullName evidence="3">ATP-binding protein</fullName>
    </submittedName>
</protein>
<evidence type="ECO:0000259" key="2">
    <source>
        <dbReference type="SMART" id="SM00382"/>
    </source>
</evidence>
<feature type="domain" description="AAA+ ATPase" evidence="2">
    <location>
        <begin position="55"/>
        <end position="356"/>
    </location>
</feature>
<dbReference type="SUPFAM" id="SSF52540">
    <property type="entry name" value="P-loop containing nucleoside triphosphate hydrolases"/>
    <property type="match status" value="1"/>
</dbReference>
<dbReference type="InterPro" id="IPR051396">
    <property type="entry name" value="Bact_Antivir_Def_Nuclease"/>
</dbReference>
<comment type="caution">
    <text evidence="3">The sequence shown here is derived from an EMBL/GenBank/DDBJ whole genome shotgun (WGS) entry which is preliminary data.</text>
</comment>
<evidence type="ECO:0000256" key="1">
    <source>
        <dbReference type="SAM" id="MobiDB-lite"/>
    </source>
</evidence>
<keyword evidence="3" id="KW-0067">ATP-binding</keyword>
<dbReference type="GO" id="GO:0016887">
    <property type="term" value="F:ATP hydrolysis activity"/>
    <property type="evidence" value="ECO:0007669"/>
    <property type="project" value="InterPro"/>
</dbReference>